<comment type="caution">
    <text evidence="2">The sequence shown here is derived from an EMBL/GenBank/DDBJ whole genome shotgun (WGS) entry which is preliminary data.</text>
</comment>
<protein>
    <submittedName>
        <fullName evidence="2">Amidohydrolase</fullName>
    </submittedName>
</protein>
<dbReference type="InterPro" id="IPR002933">
    <property type="entry name" value="Peptidase_M20"/>
</dbReference>
<dbReference type="PIRSF" id="PIRSF005962">
    <property type="entry name" value="Pept_M20D_amidohydro"/>
    <property type="match status" value="1"/>
</dbReference>
<accession>A0ABS5TIH1</accession>
<dbReference type="SUPFAM" id="SSF55031">
    <property type="entry name" value="Bacterial exopeptidase dimerisation domain"/>
    <property type="match status" value="1"/>
</dbReference>
<dbReference type="NCBIfam" id="TIGR01891">
    <property type="entry name" value="amidohydrolases"/>
    <property type="match status" value="1"/>
</dbReference>
<name>A0ABS5TIH1_9ACTN</name>
<dbReference type="Pfam" id="PF01546">
    <property type="entry name" value="Peptidase_M20"/>
    <property type="match status" value="1"/>
</dbReference>
<dbReference type="EMBL" id="JAHBAY010000005">
    <property type="protein sequence ID" value="MBT0769873.1"/>
    <property type="molecule type" value="Genomic_DNA"/>
</dbReference>
<dbReference type="PANTHER" id="PTHR11014">
    <property type="entry name" value="PEPTIDASE M20 FAMILY MEMBER"/>
    <property type="match status" value="1"/>
</dbReference>
<evidence type="ECO:0000313" key="2">
    <source>
        <dbReference type="EMBL" id="MBT0769873.1"/>
    </source>
</evidence>
<gene>
    <name evidence="2" type="ORF">KIH74_13130</name>
</gene>
<dbReference type="RefSeq" id="WP_214156175.1">
    <property type="nucleotide sequence ID" value="NZ_JAHBAY010000005.1"/>
</dbReference>
<evidence type="ECO:0000313" key="3">
    <source>
        <dbReference type="Proteomes" id="UP001197247"/>
    </source>
</evidence>
<feature type="domain" description="Peptidase M20 dimerisation" evidence="1">
    <location>
        <begin position="177"/>
        <end position="265"/>
    </location>
</feature>
<proteinExistence type="predicted"/>
<dbReference type="Pfam" id="PF07687">
    <property type="entry name" value="M20_dimer"/>
    <property type="match status" value="1"/>
</dbReference>
<dbReference type="InterPro" id="IPR036264">
    <property type="entry name" value="Bact_exopeptidase_dim_dom"/>
</dbReference>
<dbReference type="PANTHER" id="PTHR11014:SF63">
    <property type="entry name" value="METALLOPEPTIDASE, PUTATIVE (AFU_ORTHOLOGUE AFUA_6G09600)-RELATED"/>
    <property type="match status" value="1"/>
</dbReference>
<organism evidence="2 3">
    <name type="scientific">Kineosporia corallincola</name>
    <dbReference type="NCBI Taxonomy" id="2835133"/>
    <lineage>
        <taxon>Bacteria</taxon>
        <taxon>Bacillati</taxon>
        <taxon>Actinomycetota</taxon>
        <taxon>Actinomycetes</taxon>
        <taxon>Kineosporiales</taxon>
        <taxon>Kineosporiaceae</taxon>
        <taxon>Kineosporia</taxon>
    </lineage>
</organism>
<reference evidence="2 3" key="1">
    <citation type="submission" date="2021-05" db="EMBL/GenBank/DDBJ databases">
        <title>Kineosporia and Streptomyces sp. nov. two new marine actinobacteria isolated from Coral.</title>
        <authorList>
            <person name="Buangrab K."/>
            <person name="Sutthacheep M."/>
            <person name="Yeemin T."/>
            <person name="Harunari E."/>
            <person name="Igarashi Y."/>
            <person name="Kanchanasin P."/>
            <person name="Tanasupawat S."/>
            <person name="Phongsopitanun W."/>
        </authorList>
    </citation>
    <scope>NUCLEOTIDE SEQUENCE [LARGE SCALE GENOMIC DNA]</scope>
    <source>
        <strain evidence="2 3">J2-2</strain>
    </source>
</reference>
<dbReference type="Gene3D" id="3.40.630.10">
    <property type="entry name" value="Zn peptidases"/>
    <property type="match status" value="1"/>
</dbReference>
<dbReference type="Gene3D" id="3.30.70.360">
    <property type="match status" value="1"/>
</dbReference>
<dbReference type="Proteomes" id="UP001197247">
    <property type="component" value="Unassembled WGS sequence"/>
</dbReference>
<sequence>MNDLVALRRALHQQPEVGLHLPATQATVLEALHGLDLEISTGQGLSSVTAVLRGGRPGPVVLLRSDMDALPVTEATGLDFASTNGAMHACGHDLHMAGLVGAARLLAGRREDLTGTVVFMFQPGEEGFAGGRLMLQEGVLEAAGERPVAAYAVHVDCVTPAGQAVTRPGPMMASASALRLRVAGTGGHAAFPHHAVDPVPVAAEIILAVQSFAARRLPVSDPAVLSVTRLRSDSAASNVLAGSVELEINIRALSRETLTSVRTQLPVLLTAVGEAHGCSVQTEFIDSYPVTVNDPGETGFVLGTLDELYGDRVVRLPFPGMASEDFAYVLEEVPGTLVFLGVSPADGSSGPMHSERAVFDDSRLDEHAALLVELARRRLAR</sequence>
<keyword evidence="3" id="KW-1185">Reference proteome</keyword>
<dbReference type="SUPFAM" id="SSF53187">
    <property type="entry name" value="Zn-dependent exopeptidases"/>
    <property type="match status" value="1"/>
</dbReference>
<dbReference type="InterPro" id="IPR017439">
    <property type="entry name" value="Amidohydrolase"/>
</dbReference>
<evidence type="ECO:0000259" key="1">
    <source>
        <dbReference type="Pfam" id="PF07687"/>
    </source>
</evidence>
<dbReference type="CDD" id="cd03886">
    <property type="entry name" value="M20_Acy1"/>
    <property type="match status" value="1"/>
</dbReference>
<dbReference type="InterPro" id="IPR011650">
    <property type="entry name" value="Peptidase_M20_dimer"/>
</dbReference>